<dbReference type="AlphaFoldDB" id="A0A7I4ANM8"/>
<evidence type="ECO:0008006" key="7">
    <source>
        <dbReference type="Google" id="ProtNLM"/>
    </source>
</evidence>
<evidence type="ECO:0000313" key="5">
    <source>
        <dbReference type="EnsemblPlants" id="Pp3c14_1440V3.2"/>
    </source>
</evidence>
<dbReference type="InterPro" id="IPR032675">
    <property type="entry name" value="LRR_dom_sf"/>
</dbReference>
<dbReference type="InterPro" id="IPR050715">
    <property type="entry name" value="LRR-SigEffector_domain"/>
</dbReference>
<feature type="domain" description="Disease resistance R13L4/SHOC-2-like LRR" evidence="4">
    <location>
        <begin position="253"/>
        <end position="361"/>
    </location>
</feature>
<dbReference type="Gene3D" id="1.10.10.10">
    <property type="entry name" value="Winged helix-like DNA-binding domain superfamily/Winged helix DNA-binding domain"/>
    <property type="match status" value="1"/>
</dbReference>
<dbReference type="InterPro" id="IPR058192">
    <property type="entry name" value="WHD_ROQ1-like"/>
</dbReference>
<dbReference type="GO" id="GO:0006952">
    <property type="term" value="P:defense response"/>
    <property type="evidence" value="ECO:0007669"/>
    <property type="project" value="UniProtKB-KW"/>
</dbReference>
<dbReference type="InterPro" id="IPR036388">
    <property type="entry name" value="WH-like_DNA-bd_sf"/>
</dbReference>
<sequence length="534" mass="60883">MGAFLRKNKRLRYWERTLQKLKKERELDGDENNSNYMIWKILRVSFDNLKVKEKNMFLDICCFFCKDVCPQGMSKERALRIWTNSKKNIFEQDVEFMLDTLINQSLVKVDKDGIIRVHDQLQDIGKSIVEKEMEYKYTRIWNLNIDPFHRSAHKLEGLFYNNINNNNINEIRSASFSSLRFLSYDVGISTPKIIVKILRTFFVLIKHSLSLKYFLLDMFGRYKLNEELVDKALIPTLLELDLEVCSKFTMLSNELEYMTSLKILNLKDCSSLRLLPTLVRSLHTLKNLNIKRCSSSTSLPNELGNLTSLTTFDISWCKSLTSLPNELRNLTSLTTLNISEYSSLTSLPNELGNLISLTTFDIRGWCSRLTSLPNELDNFTSLTIFDINLCSSLTSLPNELINLTSLTTFDISLCSSLTSLPNELGNLTSLTTFDMSYCSSLTSLPNELGNLIPLTTFDIRGCSSLISLSNELGNLTSLTTFDTRECLSLTLLPNAFGNLTSLTFCDISGVLNFNIIINRNSQSNFKNTSLKIGL</sequence>
<evidence type="ECO:0000256" key="1">
    <source>
        <dbReference type="ARBA" id="ARBA00022737"/>
    </source>
</evidence>
<dbReference type="InParanoid" id="A0A7I4ANM8"/>
<dbReference type="EnsemblPlants" id="Pp3c14_1440V3.2">
    <property type="protein sequence ID" value="Pp3c14_1440V3.2"/>
    <property type="gene ID" value="Pp3c14_1440"/>
</dbReference>
<keyword evidence="2" id="KW-0611">Plant defense</keyword>
<dbReference type="Pfam" id="PF23598">
    <property type="entry name" value="LRR_14"/>
    <property type="match status" value="1"/>
</dbReference>
<reference evidence="5 6" key="2">
    <citation type="journal article" date="2018" name="Plant J.">
        <title>The Physcomitrella patens chromosome-scale assembly reveals moss genome structure and evolution.</title>
        <authorList>
            <person name="Lang D."/>
            <person name="Ullrich K.K."/>
            <person name="Murat F."/>
            <person name="Fuchs J."/>
            <person name="Jenkins J."/>
            <person name="Haas F.B."/>
            <person name="Piednoel M."/>
            <person name="Gundlach H."/>
            <person name="Van Bel M."/>
            <person name="Meyberg R."/>
            <person name="Vives C."/>
            <person name="Morata J."/>
            <person name="Symeonidi A."/>
            <person name="Hiss M."/>
            <person name="Muchero W."/>
            <person name="Kamisugi Y."/>
            <person name="Saleh O."/>
            <person name="Blanc G."/>
            <person name="Decker E.L."/>
            <person name="van Gessel N."/>
            <person name="Grimwood J."/>
            <person name="Hayes R.D."/>
            <person name="Graham S.W."/>
            <person name="Gunter L.E."/>
            <person name="McDaniel S.F."/>
            <person name="Hoernstein S.N.W."/>
            <person name="Larsson A."/>
            <person name="Li F.W."/>
            <person name="Perroud P.F."/>
            <person name="Phillips J."/>
            <person name="Ranjan P."/>
            <person name="Rokshar D.S."/>
            <person name="Rothfels C.J."/>
            <person name="Schneider L."/>
            <person name="Shu S."/>
            <person name="Stevenson D.W."/>
            <person name="Thummler F."/>
            <person name="Tillich M."/>
            <person name="Villarreal Aguilar J.C."/>
            <person name="Widiez T."/>
            <person name="Wong G.K."/>
            <person name="Wymore A."/>
            <person name="Zhang Y."/>
            <person name="Zimmer A.D."/>
            <person name="Quatrano R.S."/>
            <person name="Mayer K.F.X."/>
            <person name="Goodstein D."/>
            <person name="Casacuberta J.M."/>
            <person name="Vandepoele K."/>
            <person name="Reski R."/>
            <person name="Cuming A.C."/>
            <person name="Tuskan G.A."/>
            <person name="Maumus F."/>
            <person name="Salse J."/>
            <person name="Schmutz J."/>
            <person name="Rensing S.A."/>
        </authorList>
    </citation>
    <scope>NUCLEOTIDE SEQUENCE [LARGE SCALE GENOMIC DNA]</scope>
    <source>
        <strain evidence="5 6">cv. Gransden 2004</strain>
    </source>
</reference>
<evidence type="ECO:0000256" key="2">
    <source>
        <dbReference type="ARBA" id="ARBA00022821"/>
    </source>
</evidence>
<dbReference type="InterPro" id="IPR055414">
    <property type="entry name" value="LRR_R13L4/SHOC2-like"/>
</dbReference>
<dbReference type="PANTHER" id="PTHR45752:SF195">
    <property type="entry name" value="LEUCINE-RICH REPEAT (LRR) FAMILY PROTEIN-RELATED"/>
    <property type="match status" value="1"/>
</dbReference>
<accession>A0A7I4ANM8</accession>
<dbReference type="EMBL" id="ABEU02000014">
    <property type="status" value="NOT_ANNOTATED_CDS"/>
    <property type="molecule type" value="Genomic_DNA"/>
</dbReference>
<dbReference type="GO" id="GO:0035556">
    <property type="term" value="P:intracellular signal transduction"/>
    <property type="evidence" value="ECO:0000318"/>
    <property type="project" value="GO_Central"/>
</dbReference>
<dbReference type="Gene3D" id="3.80.10.10">
    <property type="entry name" value="Ribonuclease Inhibitor"/>
    <property type="match status" value="2"/>
</dbReference>
<feature type="domain" description="Disease resistance protein Roq1-like winged-helix" evidence="3">
    <location>
        <begin position="93"/>
        <end position="130"/>
    </location>
</feature>
<keyword evidence="6" id="KW-1185">Reference proteome</keyword>
<dbReference type="Gramene" id="Pp3c14_1440V3.2">
    <property type="protein sequence ID" value="Pp3c14_1440V3.2"/>
    <property type="gene ID" value="Pp3c14_1440"/>
</dbReference>
<dbReference type="Pfam" id="PF23282">
    <property type="entry name" value="WHD_ROQ1"/>
    <property type="match status" value="1"/>
</dbReference>
<evidence type="ECO:0000313" key="6">
    <source>
        <dbReference type="Proteomes" id="UP000006727"/>
    </source>
</evidence>
<organism evidence="5 6">
    <name type="scientific">Physcomitrium patens</name>
    <name type="common">Spreading-leaved earth moss</name>
    <name type="synonym">Physcomitrella patens</name>
    <dbReference type="NCBI Taxonomy" id="3218"/>
    <lineage>
        <taxon>Eukaryota</taxon>
        <taxon>Viridiplantae</taxon>
        <taxon>Streptophyta</taxon>
        <taxon>Embryophyta</taxon>
        <taxon>Bryophyta</taxon>
        <taxon>Bryophytina</taxon>
        <taxon>Bryopsida</taxon>
        <taxon>Funariidae</taxon>
        <taxon>Funariales</taxon>
        <taxon>Funariaceae</taxon>
        <taxon>Physcomitrium</taxon>
    </lineage>
</organism>
<evidence type="ECO:0000259" key="4">
    <source>
        <dbReference type="Pfam" id="PF23598"/>
    </source>
</evidence>
<keyword evidence="1" id="KW-0677">Repeat</keyword>
<reference evidence="5 6" key="1">
    <citation type="journal article" date="2008" name="Science">
        <title>The Physcomitrella genome reveals evolutionary insights into the conquest of land by plants.</title>
        <authorList>
            <person name="Rensing S."/>
            <person name="Lang D."/>
            <person name="Zimmer A."/>
            <person name="Terry A."/>
            <person name="Salamov A."/>
            <person name="Shapiro H."/>
            <person name="Nishiyama T."/>
            <person name="Perroud P.-F."/>
            <person name="Lindquist E."/>
            <person name="Kamisugi Y."/>
            <person name="Tanahashi T."/>
            <person name="Sakakibara K."/>
            <person name="Fujita T."/>
            <person name="Oishi K."/>
            <person name="Shin-I T."/>
            <person name="Kuroki Y."/>
            <person name="Toyoda A."/>
            <person name="Suzuki Y."/>
            <person name="Hashimoto A."/>
            <person name="Yamaguchi K."/>
            <person name="Sugano A."/>
            <person name="Kohara Y."/>
            <person name="Fujiyama A."/>
            <person name="Anterola A."/>
            <person name="Aoki S."/>
            <person name="Ashton N."/>
            <person name="Barbazuk W.B."/>
            <person name="Barker E."/>
            <person name="Bennetzen J."/>
            <person name="Bezanilla M."/>
            <person name="Blankenship R."/>
            <person name="Cho S.H."/>
            <person name="Dutcher S."/>
            <person name="Estelle M."/>
            <person name="Fawcett J.A."/>
            <person name="Gundlach H."/>
            <person name="Hanada K."/>
            <person name="Heyl A."/>
            <person name="Hicks K.A."/>
            <person name="Hugh J."/>
            <person name="Lohr M."/>
            <person name="Mayer K."/>
            <person name="Melkozernov A."/>
            <person name="Murata T."/>
            <person name="Nelson D."/>
            <person name="Pils B."/>
            <person name="Prigge M."/>
            <person name="Reiss B."/>
            <person name="Renner T."/>
            <person name="Rombauts S."/>
            <person name="Rushton P."/>
            <person name="Sanderfoot A."/>
            <person name="Schween G."/>
            <person name="Shiu S.-H."/>
            <person name="Stueber K."/>
            <person name="Theodoulou F.L."/>
            <person name="Tu H."/>
            <person name="Van de Peer Y."/>
            <person name="Verrier P.J."/>
            <person name="Waters E."/>
            <person name="Wood A."/>
            <person name="Yang L."/>
            <person name="Cove D."/>
            <person name="Cuming A."/>
            <person name="Hasebe M."/>
            <person name="Lucas S."/>
            <person name="Mishler D.B."/>
            <person name="Reski R."/>
            <person name="Grigoriev I."/>
            <person name="Quatrano R.S."/>
            <person name="Boore J.L."/>
        </authorList>
    </citation>
    <scope>NUCLEOTIDE SEQUENCE [LARGE SCALE GENOMIC DNA]</scope>
    <source>
        <strain evidence="5 6">cv. Gransden 2004</strain>
    </source>
</reference>
<proteinExistence type="predicted"/>
<evidence type="ECO:0000259" key="3">
    <source>
        <dbReference type="Pfam" id="PF23282"/>
    </source>
</evidence>
<name>A0A7I4ANM8_PHYPA</name>
<dbReference type="PANTHER" id="PTHR45752">
    <property type="entry name" value="LEUCINE-RICH REPEAT-CONTAINING"/>
    <property type="match status" value="1"/>
</dbReference>
<dbReference type="Proteomes" id="UP000006727">
    <property type="component" value="Chromosome 14"/>
</dbReference>
<reference evidence="5" key="3">
    <citation type="submission" date="2020-12" db="UniProtKB">
        <authorList>
            <consortium name="EnsemblPlants"/>
        </authorList>
    </citation>
    <scope>IDENTIFICATION</scope>
</reference>
<dbReference type="SUPFAM" id="SSF52058">
    <property type="entry name" value="L domain-like"/>
    <property type="match status" value="1"/>
</dbReference>
<protein>
    <recommendedName>
        <fullName evidence="7">NB-ARC domain-containing protein</fullName>
    </recommendedName>
</protein>